<dbReference type="InterPro" id="IPR010930">
    <property type="entry name" value="Flg_bb/hook_C_dom"/>
</dbReference>
<dbReference type="STRING" id="1616788.AR543_22620"/>
<organism evidence="6 7">
    <name type="scientific">Paenibacillus bovis</name>
    <dbReference type="NCBI Taxonomy" id="1616788"/>
    <lineage>
        <taxon>Bacteria</taxon>
        <taxon>Bacillati</taxon>
        <taxon>Bacillota</taxon>
        <taxon>Bacilli</taxon>
        <taxon>Bacillales</taxon>
        <taxon>Paenibacillaceae</taxon>
        <taxon>Paenibacillus</taxon>
    </lineage>
</organism>
<dbReference type="PANTHER" id="PTHR30435">
    <property type="entry name" value="FLAGELLAR PROTEIN"/>
    <property type="match status" value="1"/>
</dbReference>
<dbReference type="InterPro" id="IPR020013">
    <property type="entry name" value="Flagellar_FlgE/F/G"/>
</dbReference>
<dbReference type="OrthoDB" id="9800375at2"/>
<dbReference type="Pfam" id="PF00460">
    <property type="entry name" value="Flg_bb_rod"/>
    <property type="match status" value="1"/>
</dbReference>
<dbReference type="NCBIfam" id="TIGR03506">
    <property type="entry name" value="FlgEFG_subfam"/>
    <property type="match status" value="1"/>
</dbReference>
<evidence type="ECO:0000313" key="6">
    <source>
        <dbReference type="EMBL" id="ANF98511.1"/>
    </source>
</evidence>
<keyword evidence="2" id="KW-0975">Bacterial flagellum</keyword>
<gene>
    <name evidence="6" type="ORF">AR543_22620</name>
</gene>
<dbReference type="Pfam" id="PF06429">
    <property type="entry name" value="Flg_bbr_C"/>
    <property type="match status" value="1"/>
</dbReference>
<comment type="similarity">
    <text evidence="1 2">Belongs to the flagella basal body rod proteins family.</text>
</comment>
<evidence type="ECO:0000259" key="4">
    <source>
        <dbReference type="Pfam" id="PF06429"/>
    </source>
</evidence>
<evidence type="ECO:0000259" key="5">
    <source>
        <dbReference type="Pfam" id="PF22692"/>
    </source>
</evidence>
<proteinExistence type="inferred from homology"/>
<dbReference type="InterPro" id="IPR037925">
    <property type="entry name" value="FlgE/F/G-like"/>
</dbReference>
<accession>A0A172ZLI9</accession>
<reference evidence="7" key="1">
    <citation type="submission" date="2015-10" db="EMBL/GenBank/DDBJ databases">
        <title>Genome of Paenibacillus bovis sp. nov.</title>
        <authorList>
            <person name="Wu Z."/>
            <person name="Gao C."/>
            <person name="Liu Z."/>
            <person name="Zheng H."/>
        </authorList>
    </citation>
    <scope>NUCLEOTIDE SEQUENCE [LARGE SCALE GENOMIC DNA]</scope>
    <source>
        <strain evidence="7">BD3526</strain>
    </source>
</reference>
<dbReference type="SUPFAM" id="SSF117143">
    <property type="entry name" value="Flagellar hook protein flgE"/>
    <property type="match status" value="1"/>
</dbReference>
<dbReference type="GO" id="GO:0009425">
    <property type="term" value="C:bacterial-type flagellum basal body"/>
    <property type="evidence" value="ECO:0007669"/>
    <property type="project" value="UniProtKB-SubCell"/>
</dbReference>
<dbReference type="InterPro" id="IPR053967">
    <property type="entry name" value="LlgE_F_G-like_D1"/>
</dbReference>
<dbReference type="PROSITE" id="PS00588">
    <property type="entry name" value="FLAGELLA_BB_ROD"/>
    <property type="match status" value="1"/>
</dbReference>
<keyword evidence="7" id="KW-1185">Reference proteome</keyword>
<feature type="domain" description="Flagellar basal body rod protein N-terminal" evidence="3">
    <location>
        <begin position="8"/>
        <end position="35"/>
    </location>
</feature>
<evidence type="ECO:0000256" key="2">
    <source>
        <dbReference type="RuleBase" id="RU362116"/>
    </source>
</evidence>
<feature type="domain" description="Flagellar hook protein FlgE/F/G-like D1" evidence="5">
    <location>
        <begin position="97"/>
        <end position="167"/>
    </location>
</feature>
<evidence type="ECO:0000313" key="7">
    <source>
        <dbReference type="Proteomes" id="UP000078148"/>
    </source>
</evidence>
<dbReference type="EMBL" id="CP013023">
    <property type="protein sequence ID" value="ANF98511.1"/>
    <property type="molecule type" value="Genomic_DNA"/>
</dbReference>
<dbReference type="Proteomes" id="UP000078148">
    <property type="component" value="Chromosome"/>
</dbReference>
<dbReference type="GO" id="GO:0071978">
    <property type="term" value="P:bacterial-type flagellum-dependent swarming motility"/>
    <property type="evidence" value="ECO:0007669"/>
    <property type="project" value="TreeGrafter"/>
</dbReference>
<protein>
    <submittedName>
        <fullName evidence="6">Uncharacterized protein</fullName>
    </submittedName>
</protein>
<dbReference type="InterPro" id="IPR019776">
    <property type="entry name" value="Flagellar_basal_body_rod_CS"/>
</dbReference>
<dbReference type="InterPro" id="IPR001444">
    <property type="entry name" value="Flag_bb_rod_N"/>
</dbReference>
<dbReference type="Pfam" id="PF22692">
    <property type="entry name" value="LlgE_F_G_D1"/>
    <property type="match status" value="1"/>
</dbReference>
<sequence>MNNSMISAMVAMSGIQQKLGVVSDNIANADTVGYKGKQATFEDVFTTVKQQPGAASQLPGRVTAPGYNIGFGARMGDVTMDMTQGALKSTQNPTDLAIQGDGMFAVSVDGQQGWTREGSFHYVPVANDPKSAYMATEQGYLLLGDDGQPLKVPAKTQIDIDAKGVVRSTDGQGKVTVVGTRTVDPNTGKETIVPRRIQVDRITHPEGLQQMDGNLFVLPANQNRASVIGPMSAATEVRQGFLEASNVDLSTEMTEMMTVQRAYQLAARALSSSDQMMNLTNTLRG</sequence>
<name>A0A172ZLI9_9BACL</name>
<reference evidence="6 7" key="2">
    <citation type="journal article" date="2016" name="Int. J. Syst. Evol. Microbiol.">
        <title>Paenibacillus bovis sp. nov., isolated from raw yak (Bos grunniens) milk.</title>
        <authorList>
            <person name="Gao C."/>
            <person name="Han J."/>
            <person name="Liu Z."/>
            <person name="Xu X."/>
            <person name="Hang F."/>
            <person name="Wu Z."/>
        </authorList>
    </citation>
    <scope>NUCLEOTIDE SEQUENCE [LARGE SCALE GENOMIC DNA]</scope>
    <source>
        <strain evidence="6 7">BD3526</strain>
    </source>
</reference>
<dbReference type="KEGG" id="pbv:AR543_22620"/>
<feature type="domain" description="Flagellar basal-body/hook protein C-terminal" evidence="4">
    <location>
        <begin position="238"/>
        <end position="282"/>
    </location>
</feature>
<evidence type="ECO:0000256" key="1">
    <source>
        <dbReference type="ARBA" id="ARBA00009677"/>
    </source>
</evidence>
<dbReference type="AlphaFoldDB" id="A0A172ZLI9"/>
<dbReference type="RefSeq" id="WP_060536545.1">
    <property type="nucleotide sequence ID" value="NZ_CP013023.1"/>
</dbReference>
<dbReference type="PANTHER" id="PTHR30435:SF19">
    <property type="entry name" value="FLAGELLAR BASAL-BODY ROD PROTEIN FLGG"/>
    <property type="match status" value="1"/>
</dbReference>
<comment type="subcellular location">
    <subcellularLocation>
        <location evidence="2">Bacterial flagellum basal body</location>
    </subcellularLocation>
</comment>
<evidence type="ECO:0000259" key="3">
    <source>
        <dbReference type="Pfam" id="PF00460"/>
    </source>
</evidence>